<reference evidence="2" key="1">
    <citation type="submission" date="2022-05" db="EMBL/GenBank/DDBJ databases">
        <authorList>
            <person name="Jo J.-H."/>
            <person name="Im W.-T."/>
        </authorList>
    </citation>
    <scope>NUCLEOTIDE SEQUENCE</scope>
    <source>
        <strain evidence="2">SE220</strain>
    </source>
</reference>
<evidence type="ECO:0000313" key="2">
    <source>
        <dbReference type="EMBL" id="MCL6729877.1"/>
    </source>
</evidence>
<feature type="region of interest" description="Disordered" evidence="1">
    <location>
        <begin position="89"/>
        <end position="119"/>
    </location>
</feature>
<evidence type="ECO:0000313" key="3">
    <source>
        <dbReference type="Proteomes" id="UP001165342"/>
    </source>
</evidence>
<protein>
    <submittedName>
        <fullName evidence="2">Uncharacterized protein</fullName>
    </submittedName>
</protein>
<comment type="caution">
    <text evidence="2">The sequence shown here is derived from an EMBL/GenBank/DDBJ whole genome shotgun (WGS) entry which is preliminary data.</text>
</comment>
<evidence type="ECO:0000256" key="1">
    <source>
        <dbReference type="SAM" id="MobiDB-lite"/>
    </source>
</evidence>
<gene>
    <name evidence="2" type="ORF">LZ538_07385</name>
</gene>
<dbReference type="EMBL" id="JAMGBE010000002">
    <property type="protein sequence ID" value="MCL6729877.1"/>
    <property type="molecule type" value="Genomic_DNA"/>
</dbReference>
<proteinExistence type="predicted"/>
<feature type="compositionally biased region" description="Basic and acidic residues" evidence="1">
    <location>
        <begin position="108"/>
        <end position="119"/>
    </location>
</feature>
<keyword evidence="3" id="KW-1185">Reference proteome</keyword>
<sequence length="119" mass="13033">MRSDNDGTKPAEQTHTEASGEVGYLLFDSLVHHLIEKGVLTKNDALSVVQTAAEVVRSRMEDDGTPSPETSPALTILQRTYSSFEAVRDRQGASQLDGHNIHALRPPIHGDRPKFPSDD</sequence>
<accession>A0ABT0S207</accession>
<organism evidence="2 3">
    <name type="scientific">Sphingomonas hankyongi</name>
    <dbReference type="NCBI Taxonomy" id="2908209"/>
    <lineage>
        <taxon>Bacteria</taxon>
        <taxon>Pseudomonadati</taxon>
        <taxon>Pseudomonadota</taxon>
        <taxon>Alphaproteobacteria</taxon>
        <taxon>Sphingomonadales</taxon>
        <taxon>Sphingomonadaceae</taxon>
        <taxon>Sphingomonas</taxon>
    </lineage>
</organism>
<dbReference type="RefSeq" id="WP_249831345.1">
    <property type="nucleotide sequence ID" value="NZ_JAMGBE010000002.1"/>
</dbReference>
<dbReference type="Proteomes" id="UP001165342">
    <property type="component" value="Unassembled WGS sequence"/>
</dbReference>
<name>A0ABT0S207_9SPHN</name>